<keyword evidence="1" id="KW-0812">Transmembrane</keyword>
<dbReference type="Proteomes" id="UP000682733">
    <property type="component" value="Unassembled WGS sequence"/>
</dbReference>
<accession>A0A8S2X178</accession>
<gene>
    <name evidence="2" type="ORF">TMI583_LOCUS46670</name>
</gene>
<protein>
    <submittedName>
        <fullName evidence="2">Uncharacterized protein</fullName>
    </submittedName>
</protein>
<feature type="non-terminal residue" evidence="2">
    <location>
        <position position="1"/>
    </location>
</feature>
<comment type="caution">
    <text evidence="2">The sequence shown here is derived from an EMBL/GenBank/DDBJ whole genome shotgun (WGS) entry which is preliminary data.</text>
</comment>
<name>A0A8S2X178_9BILA</name>
<keyword evidence="1" id="KW-0472">Membrane</keyword>
<evidence type="ECO:0000256" key="1">
    <source>
        <dbReference type="SAM" id="Phobius"/>
    </source>
</evidence>
<sequence length="41" mass="4765">ICDTTPNSELVPLSHGETKEVTILFLFIYLIIHLFYQNVLE</sequence>
<organism evidence="2 3">
    <name type="scientific">Didymodactylos carnosus</name>
    <dbReference type="NCBI Taxonomy" id="1234261"/>
    <lineage>
        <taxon>Eukaryota</taxon>
        <taxon>Metazoa</taxon>
        <taxon>Spiralia</taxon>
        <taxon>Gnathifera</taxon>
        <taxon>Rotifera</taxon>
        <taxon>Eurotatoria</taxon>
        <taxon>Bdelloidea</taxon>
        <taxon>Philodinida</taxon>
        <taxon>Philodinidae</taxon>
        <taxon>Didymodactylos</taxon>
    </lineage>
</organism>
<dbReference type="AlphaFoldDB" id="A0A8S2X178"/>
<keyword evidence="1" id="KW-1133">Transmembrane helix</keyword>
<evidence type="ECO:0000313" key="3">
    <source>
        <dbReference type="Proteomes" id="UP000682733"/>
    </source>
</evidence>
<evidence type="ECO:0000313" key="2">
    <source>
        <dbReference type="EMBL" id="CAF4470449.1"/>
    </source>
</evidence>
<reference evidence="2" key="1">
    <citation type="submission" date="2021-02" db="EMBL/GenBank/DDBJ databases">
        <authorList>
            <person name="Nowell W R."/>
        </authorList>
    </citation>
    <scope>NUCLEOTIDE SEQUENCE</scope>
</reference>
<dbReference type="EMBL" id="CAJOBA010087644">
    <property type="protein sequence ID" value="CAF4470449.1"/>
    <property type="molecule type" value="Genomic_DNA"/>
</dbReference>
<proteinExistence type="predicted"/>
<feature type="transmembrane region" description="Helical" evidence="1">
    <location>
        <begin position="21"/>
        <end position="40"/>
    </location>
</feature>